<keyword evidence="2" id="KW-0472">Membrane</keyword>
<keyword evidence="2 3" id="KW-0812">Transmembrane</keyword>
<keyword evidence="2" id="KW-1133">Transmembrane helix</keyword>
<feature type="region of interest" description="Disordered" evidence="1">
    <location>
        <begin position="34"/>
        <end position="69"/>
    </location>
</feature>
<reference evidence="3" key="1">
    <citation type="submission" date="2014-03" db="EMBL/GenBank/DDBJ databases">
        <authorList>
            <person name="Sibley D."/>
            <person name="Venepally P."/>
            <person name="Karamycheva S."/>
            <person name="Hadjithomas M."/>
            <person name="Khan A."/>
            <person name="Brunk B."/>
            <person name="Roos D."/>
            <person name="Caler E."/>
            <person name="Lorenzi H."/>
        </authorList>
    </citation>
    <scope>NUCLEOTIDE SEQUENCE [LARGE SCALE GENOMIC DNA]</scope>
    <source>
        <strain evidence="3">P89</strain>
    </source>
</reference>
<evidence type="ECO:0000313" key="3">
    <source>
        <dbReference type="EMBL" id="KFG42656.1"/>
    </source>
</evidence>
<dbReference type="OrthoDB" id="331870at2759"/>
<accession>A0A086KE38</accession>
<dbReference type="EMBL" id="AEYI02000999">
    <property type="protein sequence ID" value="KFG42656.1"/>
    <property type="molecule type" value="Genomic_DNA"/>
</dbReference>
<evidence type="ECO:0000256" key="2">
    <source>
        <dbReference type="SAM" id="Phobius"/>
    </source>
</evidence>
<organism evidence="3">
    <name type="scientific">Toxoplasma gondii p89</name>
    <dbReference type="NCBI Taxonomy" id="943119"/>
    <lineage>
        <taxon>Eukaryota</taxon>
        <taxon>Sar</taxon>
        <taxon>Alveolata</taxon>
        <taxon>Apicomplexa</taxon>
        <taxon>Conoidasida</taxon>
        <taxon>Coccidia</taxon>
        <taxon>Eucoccidiorida</taxon>
        <taxon>Eimeriorina</taxon>
        <taxon>Sarcocystidae</taxon>
        <taxon>Toxoplasma</taxon>
    </lineage>
</organism>
<dbReference type="VEuPathDB" id="ToxoDB:TGP89_226380"/>
<feature type="region of interest" description="Disordered" evidence="1">
    <location>
        <begin position="87"/>
        <end position="111"/>
    </location>
</feature>
<feature type="transmembrane region" description="Helical" evidence="2">
    <location>
        <begin position="119"/>
        <end position="141"/>
    </location>
</feature>
<dbReference type="Proteomes" id="UP000028828">
    <property type="component" value="Unassembled WGS sequence"/>
</dbReference>
<sequence>MYPLTVYSILAVVGLSLVCRGIATEQVVAAAAKSNSEETVSTGIGESAEASPVNRPRPKPPSGDAKRANSVAVANTIIPRYGEASVDDTQRRGLARVTPRPRLRKSQRRSRPLSRRQRLLYKVGAVIIAVVGAAIAFKTWYAKRQYELRERAFCYTRGRADVAQALVDGLLTERHKVNILINRARQEESEAKGTAEHRELVKVREALEDFDLLLEKQRQNAEAQWSDLATAAAEIGNKIDVRTIVRTDPDKAQASEEGRLYQAKHFWQQLQPEEEALRGQLLPDVVRLEGEVREARDRDLPSLSMLYQQLKEANRRRVVSTVDDQLERLNRQLPHIVGMDPDYAEEHILYTQLPLRGPAYVRMSEDVLRQVQAEPKQT</sequence>
<gene>
    <name evidence="3" type="ORF">TGP89_226380</name>
</gene>
<dbReference type="AlphaFoldDB" id="A0A086KE38"/>
<comment type="caution">
    <text evidence="3">The sequence shown here is derived from an EMBL/GenBank/DDBJ whole genome shotgun (WGS) entry which is preliminary data.</text>
</comment>
<name>A0A086KE38_TOXGO</name>
<feature type="compositionally biased region" description="Basic residues" evidence="1">
    <location>
        <begin position="99"/>
        <end position="111"/>
    </location>
</feature>
<feature type="transmembrane region" description="Helical" evidence="2">
    <location>
        <begin position="6"/>
        <end position="23"/>
    </location>
</feature>
<feature type="compositionally biased region" description="Polar residues" evidence="1">
    <location>
        <begin position="34"/>
        <end position="44"/>
    </location>
</feature>
<evidence type="ECO:0000256" key="1">
    <source>
        <dbReference type="SAM" id="MobiDB-lite"/>
    </source>
</evidence>
<protein>
    <submittedName>
        <fullName evidence="3">Putative transmembrane protein</fullName>
    </submittedName>
</protein>
<proteinExistence type="predicted"/>